<keyword evidence="2" id="KW-0812">Transmembrane</keyword>
<dbReference type="Proteomes" id="UP000231932">
    <property type="component" value="Chromosome"/>
</dbReference>
<evidence type="ECO:0000313" key="4">
    <source>
        <dbReference type="Proteomes" id="UP000231932"/>
    </source>
</evidence>
<dbReference type="OrthoDB" id="2382371at2"/>
<feature type="region of interest" description="Disordered" evidence="1">
    <location>
        <begin position="103"/>
        <end position="204"/>
    </location>
</feature>
<evidence type="ECO:0000256" key="1">
    <source>
        <dbReference type="SAM" id="MobiDB-lite"/>
    </source>
</evidence>
<feature type="compositionally biased region" description="Polar residues" evidence="1">
    <location>
        <begin position="138"/>
        <end position="149"/>
    </location>
</feature>
<evidence type="ECO:0000256" key="2">
    <source>
        <dbReference type="SAM" id="Phobius"/>
    </source>
</evidence>
<gene>
    <name evidence="3" type="ORF">CVV65_15500</name>
</gene>
<dbReference type="EMBL" id="CP024955">
    <property type="protein sequence ID" value="ATY86160.1"/>
    <property type="molecule type" value="Genomic_DNA"/>
</dbReference>
<sequence>MTFTRKFQALNPFHRWLIVISAALLVTFGVLGYISFSATREARTAAARLKDAQDQMQALQQKVARPVPAPDLSLPAREIPTNWDMARFFADLTNAAKTWGVHITSVTPNPPTPDPGGFQPSGNNGSGSASVPSASGNTANRPASTPNGNTQPSGVPSTPSGSTAGSTTGSAAKGTTSGNASGQAAPAEGNAGATKGKEGNPPAALPGVHSLTLAVDAEGTGSNLLAFLNELTAMPRLVWITEYTLDFGQGGTRSGGGAVGAGSGPARLQLTLTLYSHAPWDSRAVAETPWPFPIQPAGNPEAFGP</sequence>
<dbReference type="KEGG" id="kyr:CVV65_15500"/>
<proteinExistence type="predicted"/>
<dbReference type="AlphaFoldDB" id="A0A2K8NC92"/>
<reference evidence="4" key="1">
    <citation type="submission" date="2017-11" db="EMBL/GenBank/DDBJ databases">
        <title>Complete Genome Sequence of Kyrpidia sp. Strain EA-1, a thermophilic, hydrogen-oxidizing Bacterium, isolated from the Azores.</title>
        <authorList>
            <person name="Reiner J.E."/>
            <person name="Lapp C.J."/>
            <person name="Bunk B."/>
            <person name="Gescher J."/>
        </authorList>
    </citation>
    <scope>NUCLEOTIDE SEQUENCE [LARGE SCALE GENOMIC DNA]</scope>
    <source>
        <strain evidence="4">EA-1</strain>
    </source>
</reference>
<protein>
    <submittedName>
        <fullName evidence="3">Uncharacterized protein</fullName>
    </submittedName>
</protein>
<keyword evidence="2" id="KW-0472">Membrane</keyword>
<evidence type="ECO:0000313" key="3">
    <source>
        <dbReference type="EMBL" id="ATY86160.1"/>
    </source>
</evidence>
<feature type="compositionally biased region" description="Low complexity" evidence="1">
    <location>
        <begin position="120"/>
        <end position="137"/>
    </location>
</feature>
<accession>A0A2K8NC92</accession>
<keyword evidence="4" id="KW-1185">Reference proteome</keyword>
<name>A0A2K8NC92_9BACL</name>
<feature type="compositionally biased region" description="Low complexity" evidence="1">
    <location>
        <begin position="150"/>
        <end position="182"/>
    </location>
</feature>
<feature type="transmembrane region" description="Helical" evidence="2">
    <location>
        <begin position="16"/>
        <end position="36"/>
    </location>
</feature>
<dbReference type="RefSeq" id="WP_100668909.1">
    <property type="nucleotide sequence ID" value="NZ_CP024955.1"/>
</dbReference>
<keyword evidence="2" id="KW-1133">Transmembrane helix</keyword>
<organism evidence="3 4">
    <name type="scientific">Kyrpidia spormannii</name>
    <dbReference type="NCBI Taxonomy" id="2055160"/>
    <lineage>
        <taxon>Bacteria</taxon>
        <taxon>Bacillati</taxon>
        <taxon>Bacillota</taxon>
        <taxon>Bacilli</taxon>
        <taxon>Bacillales</taxon>
        <taxon>Alicyclobacillaceae</taxon>
        <taxon>Kyrpidia</taxon>
    </lineage>
</organism>